<evidence type="ECO:0008006" key="4">
    <source>
        <dbReference type="Google" id="ProtNLM"/>
    </source>
</evidence>
<keyword evidence="1" id="KW-0812">Transmembrane</keyword>
<sequence length="440" mass="50855">MYSFIKKNAGFTAVIILLVLFIQFIQNSLFLSFKELGKWLMEKESGPFIISHFKVFLLLIWFLGIIYSKRLFQSSIIYKIFFLLSLPFLMYAWNLKLRVMPLYNLAKERGDKVGKVYINDNVFGYTHAPFSTGYRQLGEGDIIIHHDAEGFRIPVNFVHSGKRPGFLVLGCSVSYGDACRAEKTFPYLLSKSMNGDYFNASVSGYGLSQMVLKAEKYINEKHPDYVIVQYSPWLADRSKTYYQNFLGGKFPIPYFSKKGLEMPVFSPKGLKMPLADFKNTPNNTWDFSKFYLKVTPVLAYQDINSMITRIKSVLGIIPKPLNDNEKIEEYGYDRIYQACKRNHARMILWTSGTGFSFPTKLPPTKLITNKEIIKVYIDSLFMRLHPTGNFNAYQHFYGHWYVPKGSKDSVFADGHPNDYAHKLISDEILKNIKEREDSSE</sequence>
<feature type="transmembrane region" description="Helical" evidence="1">
    <location>
        <begin position="76"/>
        <end position="93"/>
    </location>
</feature>
<evidence type="ECO:0000313" key="2">
    <source>
        <dbReference type="EMBL" id="SFQ37974.1"/>
    </source>
</evidence>
<proteinExistence type="predicted"/>
<keyword evidence="1" id="KW-1133">Transmembrane helix</keyword>
<dbReference type="SUPFAM" id="SSF52266">
    <property type="entry name" value="SGNH hydrolase"/>
    <property type="match status" value="1"/>
</dbReference>
<feature type="transmembrane region" description="Helical" evidence="1">
    <location>
        <begin position="12"/>
        <end position="33"/>
    </location>
</feature>
<reference evidence="2 3" key="1">
    <citation type="submission" date="2016-10" db="EMBL/GenBank/DDBJ databases">
        <authorList>
            <person name="de Groot N.N."/>
        </authorList>
    </citation>
    <scope>NUCLEOTIDE SEQUENCE [LARGE SCALE GENOMIC DNA]</scope>
    <source>
        <strain evidence="3">E92,LMG 26720,CCM 7988</strain>
    </source>
</reference>
<name>A0A1I5Y1F3_9BACT</name>
<dbReference type="GO" id="GO:0016788">
    <property type="term" value="F:hydrolase activity, acting on ester bonds"/>
    <property type="evidence" value="ECO:0007669"/>
    <property type="project" value="UniProtKB-ARBA"/>
</dbReference>
<protein>
    <recommendedName>
        <fullName evidence="4">SGNH/GDSL hydrolase family protein</fullName>
    </recommendedName>
</protein>
<evidence type="ECO:0000256" key="1">
    <source>
        <dbReference type="SAM" id="Phobius"/>
    </source>
</evidence>
<dbReference type="OrthoDB" id="947914at2"/>
<organism evidence="2 3">
    <name type="scientific">Pseudarcicella hirudinis</name>
    <dbReference type="NCBI Taxonomy" id="1079859"/>
    <lineage>
        <taxon>Bacteria</taxon>
        <taxon>Pseudomonadati</taxon>
        <taxon>Bacteroidota</taxon>
        <taxon>Cytophagia</taxon>
        <taxon>Cytophagales</taxon>
        <taxon>Flectobacillaceae</taxon>
        <taxon>Pseudarcicella</taxon>
    </lineage>
</organism>
<dbReference type="InterPro" id="IPR036514">
    <property type="entry name" value="SGNH_hydro_sf"/>
</dbReference>
<keyword evidence="1" id="KW-0472">Membrane</keyword>
<evidence type="ECO:0000313" key="3">
    <source>
        <dbReference type="Proteomes" id="UP000199306"/>
    </source>
</evidence>
<dbReference type="Proteomes" id="UP000199306">
    <property type="component" value="Unassembled WGS sequence"/>
</dbReference>
<dbReference type="AlphaFoldDB" id="A0A1I5Y1F3"/>
<accession>A0A1I5Y1F3</accession>
<dbReference type="RefSeq" id="WP_092019222.1">
    <property type="nucleotide sequence ID" value="NZ_FOXH01000016.1"/>
</dbReference>
<dbReference type="Gene3D" id="3.40.50.1110">
    <property type="entry name" value="SGNH hydrolase"/>
    <property type="match status" value="1"/>
</dbReference>
<dbReference type="EMBL" id="FOXH01000016">
    <property type="protein sequence ID" value="SFQ37974.1"/>
    <property type="molecule type" value="Genomic_DNA"/>
</dbReference>
<gene>
    <name evidence="2" type="ORF">SAMN04515674_11698</name>
</gene>
<keyword evidence="3" id="KW-1185">Reference proteome</keyword>
<feature type="transmembrane region" description="Helical" evidence="1">
    <location>
        <begin position="45"/>
        <end position="64"/>
    </location>
</feature>